<keyword evidence="7 10" id="KW-0283">Flagellar rotation</keyword>
<dbReference type="EMBL" id="JACCCU010000001">
    <property type="protein sequence ID" value="NYF89541.1"/>
    <property type="molecule type" value="Genomic_DNA"/>
</dbReference>
<evidence type="ECO:0000256" key="4">
    <source>
        <dbReference type="ARBA" id="ARBA00022475"/>
    </source>
</evidence>
<evidence type="ECO:0000256" key="9">
    <source>
        <dbReference type="ARBA" id="ARBA00023136"/>
    </source>
</evidence>
<keyword evidence="6 10" id="KW-0812">Transmembrane</keyword>
<comment type="function">
    <text evidence="1 10">Controls the rotational direction of flagella during chemotaxis.</text>
</comment>
<evidence type="ECO:0000256" key="7">
    <source>
        <dbReference type="ARBA" id="ARBA00022779"/>
    </source>
</evidence>
<evidence type="ECO:0000313" key="13">
    <source>
        <dbReference type="Proteomes" id="UP000564385"/>
    </source>
</evidence>
<feature type="region of interest" description="Disordered" evidence="11">
    <location>
        <begin position="1"/>
        <end position="20"/>
    </location>
</feature>
<feature type="region of interest" description="Disordered" evidence="11">
    <location>
        <begin position="115"/>
        <end position="137"/>
    </location>
</feature>
<dbReference type="GO" id="GO:0009425">
    <property type="term" value="C:bacterial-type flagellum basal body"/>
    <property type="evidence" value="ECO:0007669"/>
    <property type="project" value="InterPro"/>
</dbReference>
<keyword evidence="12" id="KW-0969">Cilium</keyword>
<organism evidence="12 13">
    <name type="scientific">Tunturiibacter lichenicola</name>
    <dbReference type="NCBI Taxonomy" id="2051959"/>
    <lineage>
        <taxon>Bacteria</taxon>
        <taxon>Pseudomonadati</taxon>
        <taxon>Acidobacteriota</taxon>
        <taxon>Terriglobia</taxon>
        <taxon>Terriglobales</taxon>
        <taxon>Acidobacteriaceae</taxon>
        <taxon>Tunturiibacter</taxon>
    </lineage>
</organism>
<evidence type="ECO:0000256" key="11">
    <source>
        <dbReference type="SAM" id="MobiDB-lite"/>
    </source>
</evidence>
<dbReference type="AlphaFoldDB" id="A0A852VE83"/>
<dbReference type="GO" id="GO:0005886">
    <property type="term" value="C:plasma membrane"/>
    <property type="evidence" value="ECO:0007669"/>
    <property type="project" value="UniProtKB-SubCell"/>
</dbReference>
<evidence type="ECO:0000256" key="6">
    <source>
        <dbReference type="ARBA" id="ARBA00022692"/>
    </source>
</evidence>
<evidence type="ECO:0000256" key="3">
    <source>
        <dbReference type="ARBA" id="ARBA00008281"/>
    </source>
</evidence>
<keyword evidence="5 10" id="KW-0145">Chemotaxis</keyword>
<keyword evidence="12" id="KW-0282">Flagellum</keyword>
<protein>
    <recommendedName>
        <fullName evidence="10">Flagellar protein FliL</fullName>
    </recommendedName>
</protein>
<evidence type="ECO:0000256" key="1">
    <source>
        <dbReference type="ARBA" id="ARBA00002254"/>
    </source>
</evidence>
<dbReference type="PANTHER" id="PTHR35091">
    <property type="entry name" value="FLAGELLAR PROTEIN FLIL"/>
    <property type="match status" value="1"/>
</dbReference>
<accession>A0A852VE83</accession>
<dbReference type="InterPro" id="IPR005503">
    <property type="entry name" value="FliL"/>
</dbReference>
<dbReference type="Pfam" id="PF03748">
    <property type="entry name" value="FliL"/>
    <property type="match status" value="1"/>
</dbReference>
<sequence length="195" mass="20236">MATSPTVLAGASSAAPPDSSPASVAAPVEAKFPLIPLLIAVVVGVLVATLAVSGVGYYLARTGRLSGREGAALKTEVAAPIATHSMVLEPLLVNLADASGSSYLRVAMTLRVADATEGKEAKPTEEKPKEGKENSGDVAAVRDTMLTVLGRQTADRLLAVDGKEQLKAELKAALAEHNADLKVMDVFFTDFLVQR</sequence>
<comment type="subcellular location">
    <subcellularLocation>
        <location evidence="2">Cell membrane</location>
        <topology evidence="2">Single-pass membrane protein</topology>
    </subcellularLocation>
</comment>
<keyword evidence="8 10" id="KW-1133">Transmembrane helix</keyword>
<comment type="similarity">
    <text evidence="3 10">Belongs to the FliL family.</text>
</comment>
<feature type="transmembrane region" description="Helical" evidence="10">
    <location>
        <begin position="35"/>
        <end position="60"/>
    </location>
</feature>
<evidence type="ECO:0000256" key="8">
    <source>
        <dbReference type="ARBA" id="ARBA00022989"/>
    </source>
</evidence>
<comment type="caution">
    <text evidence="12">The sequence shown here is derived from an EMBL/GenBank/DDBJ whole genome shotgun (WGS) entry which is preliminary data.</text>
</comment>
<evidence type="ECO:0000256" key="5">
    <source>
        <dbReference type="ARBA" id="ARBA00022500"/>
    </source>
</evidence>
<reference evidence="12 13" key="1">
    <citation type="submission" date="2020-07" db="EMBL/GenBank/DDBJ databases">
        <title>Genomic Encyclopedia of Type Strains, Phase IV (KMG-V): Genome sequencing to study the core and pangenomes of soil and plant-associated prokaryotes.</title>
        <authorList>
            <person name="Whitman W."/>
        </authorList>
    </citation>
    <scope>NUCLEOTIDE SEQUENCE [LARGE SCALE GENOMIC DNA]</scope>
    <source>
        <strain evidence="12 13">M8UP22</strain>
    </source>
</reference>
<keyword evidence="9 10" id="KW-0472">Membrane</keyword>
<dbReference type="GO" id="GO:0071978">
    <property type="term" value="P:bacterial-type flagellum-dependent swarming motility"/>
    <property type="evidence" value="ECO:0007669"/>
    <property type="project" value="TreeGrafter"/>
</dbReference>
<evidence type="ECO:0000256" key="10">
    <source>
        <dbReference type="RuleBase" id="RU364125"/>
    </source>
</evidence>
<feature type="compositionally biased region" description="Low complexity" evidence="11">
    <location>
        <begin position="9"/>
        <end position="20"/>
    </location>
</feature>
<feature type="compositionally biased region" description="Basic and acidic residues" evidence="11">
    <location>
        <begin position="115"/>
        <end position="135"/>
    </location>
</feature>
<evidence type="ECO:0000256" key="2">
    <source>
        <dbReference type="ARBA" id="ARBA00004162"/>
    </source>
</evidence>
<dbReference type="PANTHER" id="PTHR35091:SF2">
    <property type="entry name" value="FLAGELLAR PROTEIN FLIL"/>
    <property type="match status" value="1"/>
</dbReference>
<name>A0A852VE83_9BACT</name>
<keyword evidence="12" id="KW-0966">Cell projection</keyword>
<evidence type="ECO:0000313" key="12">
    <source>
        <dbReference type="EMBL" id="NYF89541.1"/>
    </source>
</evidence>
<keyword evidence="4 10" id="KW-1003">Cell membrane</keyword>
<dbReference type="GO" id="GO:0006935">
    <property type="term" value="P:chemotaxis"/>
    <property type="evidence" value="ECO:0007669"/>
    <property type="project" value="UniProtKB-KW"/>
</dbReference>
<dbReference type="Proteomes" id="UP000564385">
    <property type="component" value="Unassembled WGS sequence"/>
</dbReference>
<proteinExistence type="inferred from homology"/>
<gene>
    <name evidence="12" type="ORF">HDF08_001608</name>
</gene>